<evidence type="ECO:0000256" key="4">
    <source>
        <dbReference type="ARBA" id="ARBA00022884"/>
    </source>
</evidence>
<evidence type="ECO:0000256" key="3">
    <source>
        <dbReference type="ARBA" id="ARBA00022730"/>
    </source>
</evidence>
<dbReference type="InterPro" id="IPR027437">
    <property type="entry name" value="Rbsml_uS13_C"/>
</dbReference>
<dbReference type="GO" id="GO:0003735">
    <property type="term" value="F:structural constituent of ribosome"/>
    <property type="evidence" value="ECO:0007669"/>
    <property type="project" value="InterPro"/>
</dbReference>
<dbReference type="GO" id="GO:0006412">
    <property type="term" value="P:translation"/>
    <property type="evidence" value="ECO:0007669"/>
    <property type="project" value="InterPro"/>
</dbReference>
<dbReference type="GO" id="GO:0019843">
    <property type="term" value="F:rRNA binding"/>
    <property type="evidence" value="ECO:0007669"/>
    <property type="project" value="UniProtKB-KW"/>
</dbReference>
<gene>
    <name evidence="10" type="primary">rps13</name>
</gene>
<evidence type="ECO:0000256" key="8">
    <source>
        <dbReference type="SAM" id="MobiDB-lite"/>
    </source>
</evidence>
<dbReference type="Gene3D" id="1.10.8.50">
    <property type="match status" value="1"/>
</dbReference>
<evidence type="ECO:0000256" key="9">
    <source>
        <dbReference type="SAM" id="Phobius"/>
    </source>
</evidence>
<evidence type="ECO:0000256" key="5">
    <source>
        <dbReference type="ARBA" id="ARBA00022980"/>
    </source>
</evidence>
<evidence type="ECO:0000256" key="2">
    <source>
        <dbReference type="ARBA" id="ARBA00011458"/>
    </source>
</evidence>
<dbReference type="Pfam" id="PF00416">
    <property type="entry name" value="Ribosomal_S13"/>
    <property type="match status" value="1"/>
</dbReference>
<organism evidence="10">
    <name type="scientific">Synura uvella</name>
    <dbReference type="NCBI Taxonomy" id="52557"/>
    <lineage>
        <taxon>Eukaryota</taxon>
        <taxon>Sar</taxon>
        <taxon>Stramenopiles</taxon>
        <taxon>Ochrophyta</taxon>
        <taxon>Synurophyceae</taxon>
        <taxon>Synurales</taxon>
        <taxon>Mallomonadaceae</taxon>
        <taxon>Synura</taxon>
    </lineage>
</organism>
<dbReference type="RefSeq" id="YP_009545259.1">
    <property type="nucleotide sequence ID" value="NC_040134.1"/>
</dbReference>
<protein>
    <submittedName>
        <fullName evidence="10">Ribosomal protein S13</fullName>
    </submittedName>
</protein>
<accession>A0A3G2QZD0</accession>
<dbReference type="NCBIfam" id="TIGR03631">
    <property type="entry name" value="uS13_bact"/>
    <property type="match status" value="1"/>
</dbReference>
<keyword evidence="9" id="KW-1133">Transmembrane helix</keyword>
<evidence type="ECO:0000256" key="7">
    <source>
        <dbReference type="RuleBase" id="RU003830"/>
    </source>
</evidence>
<dbReference type="InterPro" id="IPR019980">
    <property type="entry name" value="Ribosomal_uS13_bac-type"/>
</dbReference>
<keyword evidence="9" id="KW-0812">Transmembrane</keyword>
<feature type="region of interest" description="Disordered" evidence="8">
    <location>
        <begin position="99"/>
        <end position="121"/>
    </location>
</feature>
<evidence type="ECO:0000256" key="6">
    <source>
        <dbReference type="ARBA" id="ARBA00023274"/>
    </source>
</evidence>
<geneLocation type="plastid" evidence="10"/>
<dbReference type="FunFam" id="1.10.8.50:FF:000001">
    <property type="entry name" value="30S ribosomal protein S13"/>
    <property type="match status" value="1"/>
</dbReference>
<keyword evidence="4" id="KW-0694">RNA-binding</keyword>
<dbReference type="PIRSF" id="PIRSF002134">
    <property type="entry name" value="Ribosomal_S13"/>
    <property type="match status" value="1"/>
</dbReference>
<dbReference type="PROSITE" id="PS00646">
    <property type="entry name" value="RIBOSOMAL_S13_1"/>
    <property type="match status" value="1"/>
</dbReference>
<proteinExistence type="inferred from homology"/>
<keyword evidence="10" id="KW-0934">Plastid</keyword>
<dbReference type="PANTHER" id="PTHR10871">
    <property type="entry name" value="30S RIBOSOMAL PROTEIN S13/40S RIBOSOMAL PROTEIN S18"/>
    <property type="match status" value="1"/>
</dbReference>
<dbReference type="HAMAP" id="MF_01315">
    <property type="entry name" value="Ribosomal_uS13"/>
    <property type="match status" value="1"/>
</dbReference>
<name>A0A3G2QZD0_9STRA</name>
<comment type="subunit">
    <text evidence="2">Part of the 30S ribosomal subunit.</text>
</comment>
<sequence>MVRILGNNLSNKKKIYVALTCIYGIGIPSAKKILKKLNIDENIKVSDLKEENISALRDLLETEEFKLEGDLKRLISLNIKRLIDINSFRGRRHLKGLPVRGQRTRTNNRTSRRQSVFTRKK</sequence>
<dbReference type="InterPro" id="IPR018269">
    <property type="entry name" value="Ribosomal_uS13_CS"/>
</dbReference>
<dbReference type="PROSITE" id="PS50159">
    <property type="entry name" value="RIBOSOMAL_S13_2"/>
    <property type="match status" value="1"/>
</dbReference>
<dbReference type="InterPro" id="IPR001892">
    <property type="entry name" value="Ribosomal_uS13"/>
</dbReference>
<keyword evidence="5 7" id="KW-0689">Ribosomal protein</keyword>
<dbReference type="SUPFAM" id="SSF46946">
    <property type="entry name" value="S13-like H2TH domain"/>
    <property type="match status" value="1"/>
</dbReference>
<feature type="transmembrane region" description="Helical" evidence="9">
    <location>
        <begin position="15"/>
        <end position="34"/>
    </location>
</feature>
<dbReference type="Gene3D" id="4.10.910.10">
    <property type="entry name" value="30s ribosomal protein s13, domain 2"/>
    <property type="match status" value="1"/>
</dbReference>
<dbReference type="GO" id="GO:0015935">
    <property type="term" value="C:small ribosomal subunit"/>
    <property type="evidence" value="ECO:0007669"/>
    <property type="project" value="TreeGrafter"/>
</dbReference>
<dbReference type="GO" id="GO:0005739">
    <property type="term" value="C:mitochondrion"/>
    <property type="evidence" value="ECO:0007669"/>
    <property type="project" value="TreeGrafter"/>
</dbReference>
<dbReference type="InterPro" id="IPR010979">
    <property type="entry name" value="Ribosomal_uS13-like_H2TH"/>
</dbReference>
<keyword evidence="3" id="KW-0699">rRNA-binding</keyword>
<keyword evidence="9" id="KW-0472">Membrane</keyword>
<keyword evidence="6 7" id="KW-0687">Ribonucleoprotein</keyword>
<dbReference type="AlphaFoldDB" id="A0A3G2QZD0"/>
<reference evidence="10" key="1">
    <citation type="submission" date="2018-08" db="EMBL/GenBank/DDBJ databases">
        <title>Comparative Plastid Genomics of Synurophyceae: Evolutionary Evidence of Lateral Gene Transfer and Inverted Repeat Dynamics.</title>
        <authorList>
            <person name="Kim J.I."/>
            <person name="Shin H."/>
            <person name="Skaloud P."/>
            <person name="Jung J."/>
            <person name="Yoon H.S."/>
            <person name="Archibald J.M."/>
            <person name="Shin W."/>
        </authorList>
    </citation>
    <scope>NUCLEOTIDE SEQUENCE</scope>
    <source>
        <strain evidence="10">FBCC200023</strain>
    </source>
</reference>
<dbReference type="GeneID" id="38571737"/>
<dbReference type="EMBL" id="MH795130">
    <property type="protein sequence ID" value="AYO28413.1"/>
    <property type="molecule type" value="Genomic_DNA"/>
</dbReference>
<feature type="compositionally biased region" description="Low complexity" evidence="8">
    <location>
        <begin position="104"/>
        <end position="115"/>
    </location>
</feature>
<comment type="similarity">
    <text evidence="1 7">Belongs to the universal ribosomal protein uS13 family.</text>
</comment>
<evidence type="ECO:0000256" key="1">
    <source>
        <dbReference type="ARBA" id="ARBA00008080"/>
    </source>
</evidence>
<dbReference type="PANTHER" id="PTHR10871:SF1">
    <property type="entry name" value="SMALL RIBOSOMAL SUBUNIT PROTEIN US13M"/>
    <property type="match status" value="1"/>
</dbReference>
<evidence type="ECO:0000313" key="10">
    <source>
        <dbReference type="EMBL" id="AYO28413.1"/>
    </source>
</evidence>